<dbReference type="GO" id="GO:0020037">
    <property type="term" value="F:heme binding"/>
    <property type="evidence" value="ECO:0007669"/>
    <property type="project" value="InterPro"/>
</dbReference>
<evidence type="ECO:0000256" key="1">
    <source>
        <dbReference type="ARBA" id="ARBA00001971"/>
    </source>
</evidence>
<dbReference type="InterPro" id="IPR050476">
    <property type="entry name" value="Insect_CytP450_Detox"/>
</dbReference>
<dbReference type="PROSITE" id="PS00086">
    <property type="entry name" value="CYTOCHROME_P450"/>
    <property type="match status" value="1"/>
</dbReference>
<evidence type="ECO:0000256" key="13">
    <source>
        <dbReference type="ARBA" id="ARBA00023136"/>
    </source>
</evidence>
<dbReference type="GO" id="GO:0005506">
    <property type="term" value="F:iron ion binding"/>
    <property type="evidence" value="ECO:0007669"/>
    <property type="project" value="InterPro"/>
</dbReference>
<keyword evidence="10 15" id="KW-0560">Oxidoreductase</keyword>
<evidence type="ECO:0000313" key="17">
    <source>
        <dbReference type="Proteomes" id="UP000015102"/>
    </source>
</evidence>
<dbReference type="AlphaFoldDB" id="T1GUS4"/>
<evidence type="ECO:0000256" key="5">
    <source>
        <dbReference type="ARBA" id="ARBA00010617"/>
    </source>
</evidence>
<evidence type="ECO:0000256" key="15">
    <source>
        <dbReference type="RuleBase" id="RU000461"/>
    </source>
</evidence>
<dbReference type="SUPFAM" id="SSF48264">
    <property type="entry name" value="Cytochrome P450"/>
    <property type="match status" value="1"/>
</dbReference>
<feature type="binding site" description="axial binding residue" evidence="14">
    <location>
        <position position="199"/>
    </location>
    <ligand>
        <name>heme</name>
        <dbReference type="ChEBI" id="CHEBI:30413"/>
    </ligand>
    <ligandPart>
        <name>Fe</name>
        <dbReference type="ChEBI" id="CHEBI:18248"/>
    </ligandPart>
</feature>
<organism evidence="16 17">
    <name type="scientific">Megaselia scalaris</name>
    <name type="common">Humpbacked fly</name>
    <name type="synonym">Phora scalaris</name>
    <dbReference type="NCBI Taxonomy" id="36166"/>
    <lineage>
        <taxon>Eukaryota</taxon>
        <taxon>Metazoa</taxon>
        <taxon>Ecdysozoa</taxon>
        <taxon>Arthropoda</taxon>
        <taxon>Hexapoda</taxon>
        <taxon>Insecta</taxon>
        <taxon>Pterygota</taxon>
        <taxon>Neoptera</taxon>
        <taxon>Endopterygota</taxon>
        <taxon>Diptera</taxon>
        <taxon>Brachycera</taxon>
        <taxon>Muscomorpha</taxon>
        <taxon>Platypezoidea</taxon>
        <taxon>Phoridae</taxon>
        <taxon>Megaseliini</taxon>
        <taxon>Megaselia</taxon>
    </lineage>
</organism>
<evidence type="ECO:0000313" key="16">
    <source>
        <dbReference type="EnsemblMetazoa" id="MESCA007494-PA"/>
    </source>
</evidence>
<dbReference type="InterPro" id="IPR002403">
    <property type="entry name" value="Cyt_P450_E_grp-IV"/>
</dbReference>
<dbReference type="EnsemblMetazoa" id="MESCA007494-RA">
    <property type="protein sequence ID" value="MESCA007494-PA"/>
    <property type="gene ID" value="MESCA007494"/>
</dbReference>
<sequence>MFPLVVTPKGMKDFYLGLVENSLKTRDPNGDVDFIMQVFLKMFSGKMTPQQIASLYASFIDAALTTSGSFICASLYELALHPEMQERLRQEIYGIKDDLTYDNLKEYEYLENVVIETLRLHHSDAQISRLCEKDYYIEKWDLTIEEGVLVIVPNNAFQMDPDNFPNPETFDPDRFSDPELLKNISPVTFMPFGLGNRNCIAGDFGKILYKLTVLELVKNFEFSVGKSTEVPLKYQPLELRMPDHKVYLKVSSINNF</sequence>
<dbReference type="Proteomes" id="UP000015102">
    <property type="component" value="Unassembled WGS sequence"/>
</dbReference>
<comment type="similarity">
    <text evidence="5 15">Belongs to the cytochrome P450 family.</text>
</comment>
<dbReference type="PANTHER" id="PTHR24292:SF54">
    <property type="entry name" value="CYP9F3-RELATED"/>
    <property type="match status" value="1"/>
</dbReference>
<evidence type="ECO:0000256" key="3">
    <source>
        <dbReference type="ARBA" id="ARBA00004174"/>
    </source>
</evidence>
<dbReference type="InterPro" id="IPR036396">
    <property type="entry name" value="Cyt_P450_sf"/>
</dbReference>
<keyword evidence="11 14" id="KW-0408">Iron</keyword>
<dbReference type="GO" id="GO:0005789">
    <property type="term" value="C:endoplasmic reticulum membrane"/>
    <property type="evidence" value="ECO:0007669"/>
    <property type="project" value="UniProtKB-SubCell"/>
</dbReference>
<evidence type="ECO:0000256" key="8">
    <source>
        <dbReference type="ARBA" id="ARBA00022824"/>
    </source>
</evidence>
<comment type="cofactor">
    <cofactor evidence="1 14">
        <name>heme</name>
        <dbReference type="ChEBI" id="CHEBI:30413"/>
    </cofactor>
</comment>
<keyword evidence="12 15" id="KW-0503">Monooxygenase</keyword>
<keyword evidence="13" id="KW-0472">Membrane</keyword>
<keyword evidence="6 14" id="KW-0349">Heme</keyword>
<evidence type="ECO:0000256" key="11">
    <source>
        <dbReference type="ARBA" id="ARBA00023004"/>
    </source>
</evidence>
<dbReference type="PANTHER" id="PTHR24292">
    <property type="entry name" value="CYTOCHROME P450"/>
    <property type="match status" value="1"/>
</dbReference>
<dbReference type="Gene3D" id="1.10.630.10">
    <property type="entry name" value="Cytochrome P450"/>
    <property type="match status" value="1"/>
</dbReference>
<dbReference type="HOGENOM" id="CLU_001570_5_7_1"/>
<keyword evidence="7 14" id="KW-0479">Metal-binding</keyword>
<reference evidence="16" key="2">
    <citation type="submission" date="2015-06" db="UniProtKB">
        <authorList>
            <consortium name="EnsemblMetazoa"/>
        </authorList>
    </citation>
    <scope>IDENTIFICATION</scope>
</reference>
<comment type="function">
    <text evidence="2">May be involved in the metabolism of insect hormones and in the breakdown of synthetic insecticides.</text>
</comment>
<evidence type="ECO:0000256" key="9">
    <source>
        <dbReference type="ARBA" id="ARBA00022848"/>
    </source>
</evidence>
<reference evidence="17" key="1">
    <citation type="submission" date="2013-02" db="EMBL/GenBank/DDBJ databases">
        <authorList>
            <person name="Hughes D."/>
        </authorList>
    </citation>
    <scope>NUCLEOTIDE SEQUENCE</scope>
    <source>
        <strain>Durham</strain>
        <strain evidence="17">NC isolate 2 -- Noor lab</strain>
    </source>
</reference>
<evidence type="ECO:0000256" key="7">
    <source>
        <dbReference type="ARBA" id="ARBA00022723"/>
    </source>
</evidence>
<comment type="subcellular location">
    <subcellularLocation>
        <location evidence="4">Endoplasmic reticulum membrane</location>
        <topology evidence="4">Peripheral membrane protein</topology>
    </subcellularLocation>
    <subcellularLocation>
        <location evidence="3">Microsome membrane</location>
        <topology evidence="3">Peripheral membrane protein</topology>
    </subcellularLocation>
</comment>
<proteinExistence type="inferred from homology"/>
<evidence type="ECO:0008006" key="18">
    <source>
        <dbReference type="Google" id="ProtNLM"/>
    </source>
</evidence>
<dbReference type="STRING" id="36166.T1GUS4"/>
<dbReference type="GO" id="GO:0004497">
    <property type="term" value="F:monooxygenase activity"/>
    <property type="evidence" value="ECO:0007669"/>
    <property type="project" value="UniProtKB-KW"/>
</dbReference>
<evidence type="ECO:0000256" key="12">
    <source>
        <dbReference type="ARBA" id="ARBA00023033"/>
    </source>
</evidence>
<evidence type="ECO:0000256" key="2">
    <source>
        <dbReference type="ARBA" id="ARBA00003690"/>
    </source>
</evidence>
<dbReference type="Pfam" id="PF00067">
    <property type="entry name" value="p450"/>
    <property type="match status" value="1"/>
</dbReference>
<dbReference type="OMA" id="NCIRETE"/>
<keyword evidence="8" id="KW-0256">Endoplasmic reticulum</keyword>
<evidence type="ECO:0000256" key="14">
    <source>
        <dbReference type="PIRSR" id="PIRSR602403-1"/>
    </source>
</evidence>
<dbReference type="PRINTS" id="PR00465">
    <property type="entry name" value="EP450IV"/>
</dbReference>
<keyword evidence="9" id="KW-0492">Microsome</keyword>
<keyword evidence="17" id="KW-1185">Reference proteome</keyword>
<accession>T1GUS4</accession>
<evidence type="ECO:0000256" key="4">
    <source>
        <dbReference type="ARBA" id="ARBA00004406"/>
    </source>
</evidence>
<protein>
    <recommendedName>
        <fullName evidence="18">Cytochrome P450</fullName>
    </recommendedName>
</protein>
<evidence type="ECO:0000256" key="10">
    <source>
        <dbReference type="ARBA" id="ARBA00023002"/>
    </source>
</evidence>
<dbReference type="InterPro" id="IPR001128">
    <property type="entry name" value="Cyt_P450"/>
</dbReference>
<dbReference type="EMBL" id="CAQQ02078943">
    <property type="status" value="NOT_ANNOTATED_CDS"/>
    <property type="molecule type" value="Genomic_DNA"/>
</dbReference>
<evidence type="ECO:0000256" key="6">
    <source>
        <dbReference type="ARBA" id="ARBA00022617"/>
    </source>
</evidence>
<dbReference type="GO" id="GO:0016705">
    <property type="term" value="F:oxidoreductase activity, acting on paired donors, with incorporation or reduction of molecular oxygen"/>
    <property type="evidence" value="ECO:0007669"/>
    <property type="project" value="InterPro"/>
</dbReference>
<dbReference type="InterPro" id="IPR017972">
    <property type="entry name" value="Cyt_P450_CS"/>
</dbReference>
<name>T1GUS4_MEGSC</name>